<dbReference type="OrthoDB" id="3926209at2759"/>
<dbReference type="Pfam" id="PF00651">
    <property type="entry name" value="BTB"/>
    <property type="match status" value="1"/>
</dbReference>
<gene>
    <name evidence="4" type="ORF">DFL_001188</name>
</gene>
<evidence type="ECO:0000256" key="2">
    <source>
        <dbReference type="SAM" id="MobiDB-lite"/>
    </source>
</evidence>
<dbReference type="GeneID" id="93583499"/>
<reference evidence="4 5" key="1">
    <citation type="submission" date="2019-01" db="EMBL/GenBank/DDBJ databases">
        <title>Intercellular communication is required for trap formation in the nematode-trapping fungus Duddingtonia flagrans.</title>
        <authorList>
            <person name="Youssar L."/>
            <person name="Wernet V."/>
            <person name="Hensel N."/>
            <person name="Hildebrandt H.-G."/>
            <person name="Fischer R."/>
        </authorList>
    </citation>
    <scope>NUCLEOTIDE SEQUENCE [LARGE SCALE GENOMIC DNA]</scope>
    <source>
        <strain evidence="4 5">CBS H-5679</strain>
    </source>
</reference>
<evidence type="ECO:0000256" key="1">
    <source>
        <dbReference type="SAM" id="Coils"/>
    </source>
</evidence>
<evidence type="ECO:0000313" key="4">
    <source>
        <dbReference type="EMBL" id="RVD90213.1"/>
    </source>
</evidence>
<comment type="caution">
    <text evidence="4">The sequence shown here is derived from an EMBL/GenBank/DDBJ whole genome shotgun (WGS) entry which is preliminary data.</text>
</comment>
<name>A0A437AGE3_ARTFL</name>
<keyword evidence="5" id="KW-1185">Reference proteome</keyword>
<evidence type="ECO:0000259" key="3">
    <source>
        <dbReference type="PROSITE" id="PS50097"/>
    </source>
</evidence>
<evidence type="ECO:0000313" key="5">
    <source>
        <dbReference type="Proteomes" id="UP000283090"/>
    </source>
</evidence>
<dbReference type="RefSeq" id="XP_067495757.1">
    <property type="nucleotide sequence ID" value="XM_067629769.1"/>
</dbReference>
<organism evidence="4 5">
    <name type="scientific">Arthrobotrys flagrans</name>
    <name type="common">Nematode-trapping fungus</name>
    <name type="synonym">Trichothecium flagrans</name>
    <dbReference type="NCBI Taxonomy" id="97331"/>
    <lineage>
        <taxon>Eukaryota</taxon>
        <taxon>Fungi</taxon>
        <taxon>Dikarya</taxon>
        <taxon>Ascomycota</taxon>
        <taxon>Pezizomycotina</taxon>
        <taxon>Orbiliomycetes</taxon>
        <taxon>Orbiliales</taxon>
        <taxon>Orbiliaceae</taxon>
        <taxon>Arthrobotrys</taxon>
    </lineage>
</organism>
<proteinExistence type="predicted"/>
<dbReference type="InterPro" id="IPR000210">
    <property type="entry name" value="BTB/POZ_dom"/>
</dbReference>
<dbReference type="Proteomes" id="UP000283090">
    <property type="component" value="Unassembled WGS sequence"/>
</dbReference>
<dbReference type="PANTHER" id="PTHR47843:SF2">
    <property type="entry name" value="BTB DOMAIN-CONTAINING PROTEIN"/>
    <property type="match status" value="1"/>
</dbReference>
<dbReference type="VEuPathDB" id="FungiDB:DFL_001188"/>
<feature type="coiled-coil region" evidence="1">
    <location>
        <begin position="15"/>
        <end position="59"/>
    </location>
</feature>
<dbReference type="EMBL" id="SAEB01000001">
    <property type="protein sequence ID" value="RVD90213.1"/>
    <property type="molecule type" value="Genomic_DNA"/>
</dbReference>
<feature type="domain" description="BTB" evidence="3">
    <location>
        <begin position="77"/>
        <end position="140"/>
    </location>
</feature>
<sequence length="583" mass="66384">MVRGHLNYNHQPHSCETYDEELKSFESGKVKLEAENRDLESKNRELESKNRELESDRLKSGADKLSARKFPSIFDSETITILVGCEYKNFTIHVDTICTASASFKEFFSNRTENDEKKPVILDGEVDNVDAFEMFVEYCYLDTYFDSKYSESHLLLLHARVYALAEKLKCFSLKDLALRKATDWCYGHSMQKGNVNSKFQDIHPDILDAIRIIYTYTIDLNSGHLPSSVSKADDCEETAIVRDGFRLLLAHLAAVYLVDLRMANTFVEMHHAFPDFNTDMLLFMNDGSKSPCENMETPLKRAPDSTVQTNREQETIHLQRKSVLAFSSLFGTDTFTVFAGENAKRFDVHTAAIECSDYFRRLAASNMKEAREKTVHLNSEVDSAEAFDMFVQYCYFRDYFCDENRVDNLMHHVKAYLLADKLGCLGLKDLAFQKANLLCDAAYSSRPDELFIIIPTAVAMIYENTYDIHGGKIPRTDGTSSDDAVGEPSGVEEVAVSEGHEEKRGESEIKKETAPVSAEKDRDRFRPLLARFATAYLSKLREQKSFLATHHAFPDFATDVMLLATRGEEIDKLNWIRAVNKSL</sequence>
<dbReference type="PROSITE" id="PS50097">
    <property type="entry name" value="BTB"/>
    <property type="match status" value="2"/>
</dbReference>
<dbReference type="CDD" id="cd18186">
    <property type="entry name" value="BTB_POZ_ZBTB_KLHL-like"/>
    <property type="match status" value="1"/>
</dbReference>
<keyword evidence="1" id="KW-0175">Coiled coil</keyword>
<feature type="domain" description="BTB" evidence="3">
    <location>
        <begin position="332"/>
        <end position="403"/>
    </location>
</feature>
<protein>
    <recommendedName>
        <fullName evidence="3">BTB domain-containing protein</fullName>
    </recommendedName>
</protein>
<dbReference type="PANTHER" id="PTHR47843">
    <property type="entry name" value="BTB DOMAIN-CONTAINING PROTEIN-RELATED"/>
    <property type="match status" value="1"/>
</dbReference>
<dbReference type="InterPro" id="IPR011333">
    <property type="entry name" value="SKP1/BTB/POZ_sf"/>
</dbReference>
<accession>A0A437AGE3</accession>
<dbReference type="AlphaFoldDB" id="A0A437AGE3"/>
<dbReference type="Gene3D" id="3.30.710.10">
    <property type="entry name" value="Potassium Channel Kv1.1, Chain A"/>
    <property type="match status" value="2"/>
</dbReference>
<feature type="compositionally biased region" description="Basic and acidic residues" evidence="2">
    <location>
        <begin position="498"/>
        <end position="517"/>
    </location>
</feature>
<feature type="region of interest" description="Disordered" evidence="2">
    <location>
        <begin position="473"/>
        <end position="517"/>
    </location>
</feature>
<dbReference type="SUPFAM" id="SSF54695">
    <property type="entry name" value="POZ domain"/>
    <property type="match status" value="2"/>
</dbReference>